<keyword evidence="2" id="KW-1185">Reference proteome</keyword>
<dbReference type="EMBL" id="QZEZ01000003">
    <property type="protein sequence ID" value="RJK96524.1"/>
    <property type="molecule type" value="Genomic_DNA"/>
</dbReference>
<dbReference type="AlphaFoldDB" id="A0A3A3ZKR1"/>
<name>A0A3A3ZKR1_9ACTN</name>
<dbReference type="InterPro" id="IPR038389">
    <property type="entry name" value="PSMG2_sf"/>
</dbReference>
<protein>
    <submittedName>
        <fullName evidence="1">PAC2 family protein</fullName>
    </submittedName>
</protein>
<dbReference type="Gene3D" id="1.10.287.100">
    <property type="match status" value="1"/>
</dbReference>
<dbReference type="InterPro" id="IPR008492">
    <property type="entry name" value="Rv2714-like"/>
</dbReference>
<comment type="caution">
    <text evidence="1">The sequence shown here is derived from an EMBL/GenBank/DDBJ whole genome shotgun (WGS) entry which is preliminary data.</text>
</comment>
<organism evidence="1 2">
    <name type="scientific">Vallicoccus soli</name>
    <dbReference type="NCBI Taxonomy" id="2339232"/>
    <lineage>
        <taxon>Bacteria</taxon>
        <taxon>Bacillati</taxon>
        <taxon>Actinomycetota</taxon>
        <taxon>Actinomycetes</taxon>
        <taxon>Motilibacterales</taxon>
        <taxon>Vallicoccaceae</taxon>
        <taxon>Vallicoccus</taxon>
    </lineage>
</organism>
<dbReference type="SUPFAM" id="SSF159659">
    <property type="entry name" value="Cgl1923-like"/>
    <property type="match status" value="1"/>
</dbReference>
<accession>A0A3A3ZKR1</accession>
<evidence type="ECO:0000313" key="2">
    <source>
        <dbReference type="Proteomes" id="UP000265614"/>
    </source>
</evidence>
<dbReference type="InterPro" id="IPR019151">
    <property type="entry name" value="Proteasome_assmbl_chaperone_2"/>
</dbReference>
<dbReference type="Pfam" id="PF09754">
    <property type="entry name" value="PAC2"/>
    <property type="match status" value="1"/>
</dbReference>
<reference evidence="1 2" key="1">
    <citation type="submission" date="2018-09" db="EMBL/GenBank/DDBJ databases">
        <title>YIM 75000 draft genome.</title>
        <authorList>
            <person name="Tang S."/>
            <person name="Feng Y."/>
        </authorList>
    </citation>
    <scope>NUCLEOTIDE SEQUENCE [LARGE SCALE GENOMIC DNA]</scope>
    <source>
        <strain evidence="1 2">YIM 75000</strain>
    </source>
</reference>
<dbReference type="PIRSF" id="PIRSF028754">
    <property type="entry name" value="UCP028754"/>
    <property type="match status" value="1"/>
</dbReference>
<proteinExistence type="predicted"/>
<dbReference type="OrthoDB" id="3733464at2"/>
<evidence type="ECO:0000313" key="1">
    <source>
        <dbReference type="EMBL" id="RJK96524.1"/>
    </source>
</evidence>
<gene>
    <name evidence="1" type="ORF">D5H78_08670</name>
</gene>
<sequence>MAEPVLVHALTGFVDAGSAVRLAREHLETSFEHRVVATFDVDQLHDYRARRPMMTFDRDHFSSYDRPQLVLRRVLDATGTPFLLLTGPEPDVQWERFAAAVGQLVQRLGVRLSIGLNAIPMAVPHTRPLGVTLHGTRPELLGDHEPWLQSVQVPASIGNLLELRLGHSGHDAMGVAAHVPHYLAQTDYPLAAETLVQHVSRATGLVLPTASLHEAAEELRAGIDEQVAGSEDVREVVRALETQYDAYVGSRSRGGLLAAERAQLPSADELGAELEAFLAEQGEQPEG</sequence>
<dbReference type="Gene3D" id="3.40.50.10900">
    <property type="entry name" value="PAC-like subunit"/>
    <property type="match status" value="1"/>
</dbReference>
<dbReference type="Proteomes" id="UP000265614">
    <property type="component" value="Unassembled WGS sequence"/>
</dbReference>